<dbReference type="Gene3D" id="3.40.50.720">
    <property type="entry name" value="NAD(P)-binding Rossmann-like Domain"/>
    <property type="match status" value="1"/>
</dbReference>
<dbReference type="InterPro" id="IPR050463">
    <property type="entry name" value="Gfo/Idh/MocA_oxidrdct_glycsds"/>
</dbReference>
<dbReference type="InterPro" id="IPR055170">
    <property type="entry name" value="GFO_IDH_MocA-like_dom"/>
</dbReference>
<dbReference type="GO" id="GO:0016491">
    <property type="term" value="F:oxidoreductase activity"/>
    <property type="evidence" value="ECO:0007669"/>
    <property type="project" value="UniProtKB-KW"/>
</dbReference>
<feature type="domain" description="Gfo/Idh/MocA-like oxidoreductase N-terminal" evidence="2">
    <location>
        <begin position="37"/>
        <end position="157"/>
    </location>
</feature>
<dbReference type="InterPro" id="IPR036291">
    <property type="entry name" value="NAD(P)-bd_dom_sf"/>
</dbReference>
<dbReference type="PANTHER" id="PTHR43818:SF11">
    <property type="entry name" value="BCDNA.GH03377"/>
    <property type="match status" value="1"/>
</dbReference>
<dbReference type="PANTHER" id="PTHR43818">
    <property type="entry name" value="BCDNA.GH03377"/>
    <property type="match status" value="1"/>
</dbReference>
<name>A0A2N9LCQ3_9BACT</name>
<evidence type="ECO:0000259" key="3">
    <source>
        <dbReference type="Pfam" id="PF22725"/>
    </source>
</evidence>
<dbReference type="EMBL" id="OKRB01000086">
    <property type="protein sequence ID" value="SPE21038.1"/>
    <property type="molecule type" value="Genomic_DNA"/>
</dbReference>
<evidence type="ECO:0000313" key="5">
    <source>
        <dbReference type="Proteomes" id="UP000239735"/>
    </source>
</evidence>
<evidence type="ECO:0000313" key="4">
    <source>
        <dbReference type="EMBL" id="SPE21038.1"/>
    </source>
</evidence>
<reference evidence="5" key="1">
    <citation type="submission" date="2018-02" db="EMBL/GenBank/DDBJ databases">
        <authorList>
            <person name="Hausmann B."/>
        </authorList>
    </citation>
    <scope>NUCLEOTIDE SEQUENCE [LARGE SCALE GENOMIC DNA]</scope>
    <source>
        <strain evidence="5">Peat soil MAG SbA5</strain>
    </source>
</reference>
<dbReference type="SUPFAM" id="SSF51735">
    <property type="entry name" value="NAD(P)-binding Rossmann-fold domains"/>
    <property type="match status" value="1"/>
</dbReference>
<gene>
    <name evidence="4" type="ORF">SBA5_30245</name>
</gene>
<feature type="domain" description="GFO/IDH/MocA-like oxidoreductase" evidence="3">
    <location>
        <begin position="215"/>
        <end position="319"/>
    </location>
</feature>
<keyword evidence="1" id="KW-0560">Oxidoreductase</keyword>
<protein>
    <submittedName>
        <fullName evidence="4">Putative Oxidoreductase domain protein</fullName>
    </submittedName>
</protein>
<proteinExistence type="predicted"/>
<dbReference type="Proteomes" id="UP000239735">
    <property type="component" value="Unassembled WGS sequence"/>
</dbReference>
<dbReference type="Gene3D" id="3.30.360.10">
    <property type="entry name" value="Dihydrodipicolinate Reductase, domain 2"/>
    <property type="match status" value="1"/>
</dbReference>
<dbReference type="GO" id="GO:0000166">
    <property type="term" value="F:nucleotide binding"/>
    <property type="evidence" value="ECO:0007669"/>
    <property type="project" value="InterPro"/>
</dbReference>
<dbReference type="AlphaFoldDB" id="A0A2N9LCQ3"/>
<dbReference type="SUPFAM" id="SSF55347">
    <property type="entry name" value="Glyceraldehyde-3-phosphate dehydrogenase-like, C-terminal domain"/>
    <property type="match status" value="1"/>
</dbReference>
<sequence>MNRREFLYTGAAAAVAARSMDARSYAAIPGANDRVGLGVIGLGRRATDICRSFALDPRVEFRALCDIYDKQAAEFQDRFKDHVANADLSVEFQKLLDRKDVDAVYVATPDHLHVEIATAVLGANKNLYLEKPTLHRWHEMDALKKAAASSKDILQCGMQQRSGAHYMQARQEYFDAGKLGHVVFARCVWHNFPWQRRDIPDVPKPAGLRWDLFLGPAPKVPFELSRYSSWRSYHDYGNGLLADILTHWADVAQWMLNDSKPVSAAALGGDFQLHGDLTNPDTVSAVVRYKDWNMNFESTVLSVRNPHPSVYFEGTEGNLDITREGYVFTPGNGEPVEVKATQRLEDAHAGNFIDAIVKGDKVNAPLSAGLEASIPVMMALDSYWSHRICTELD</sequence>
<accession>A0A2N9LCQ3</accession>
<organism evidence="4 5">
    <name type="scientific">Candidatus Sulfuritelmatomonas gaucii</name>
    <dbReference type="NCBI Taxonomy" id="2043161"/>
    <lineage>
        <taxon>Bacteria</taxon>
        <taxon>Pseudomonadati</taxon>
        <taxon>Acidobacteriota</taxon>
        <taxon>Terriglobia</taxon>
        <taxon>Terriglobales</taxon>
        <taxon>Acidobacteriaceae</taxon>
        <taxon>Candidatus Sulfuritelmatomonas</taxon>
    </lineage>
</organism>
<evidence type="ECO:0000256" key="1">
    <source>
        <dbReference type="ARBA" id="ARBA00023002"/>
    </source>
</evidence>
<dbReference type="Pfam" id="PF22725">
    <property type="entry name" value="GFO_IDH_MocA_C3"/>
    <property type="match status" value="1"/>
</dbReference>
<evidence type="ECO:0000259" key="2">
    <source>
        <dbReference type="Pfam" id="PF01408"/>
    </source>
</evidence>
<dbReference type="InterPro" id="IPR000683">
    <property type="entry name" value="Gfo/Idh/MocA-like_OxRdtase_N"/>
</dbReference>
<dbReference type="OrthoDB" id="127850at2"/>
<dbReference type="Pfam" id="PF01408">
    <property type="entry name" value="GFO_IDH_MocA"/>
    <property type="match status" value="1"/>
</dbReference>